<evidence type="ECO:0000313" key="1">
    <source>
        <dbReference type="EMBL" id="JAH70631.1"/>
    </source>
</evidence>
<name>A0A0E9UXZ5_ANGAN</name>
<dbReference type="AlphaFoldDB" id="A0A0E9UXZ5"/>
<reference evidence="1" key="2">
    <citation type="journal article" date="2015" name="Fish Shellfish Immunol.">
        <title>Early steps in the European eel (Anguilla anguilla)-Vibrio vulnificus interaction in the gills: Role of the RtxA13 toxin.</title>
        <authorList>
            <person name="Callol A."/>
            <person name="Pajuelo D."/>
            <person name="Ebbesson L."/>
            <person name="Teles M."/>
            <person name="MacKenzie S."/>
            <person name="Amaro C."/>
        </authorList>
    </citation>
    <scope>NUCLEOTIDE SEQUENCE</scope>
</reference>
<reference evidence="1" key="1">
    <citation type="submission" date="2014-11" db="EMBL/GenBank/DDBJ databases">
        <authorList>
            <person name="Amaro Gonzalez C."/>
        </authorList>
    </citation>
    <scope>NUCLEOTIDE SEQUENCE</scope>
</reference>
<proteinExistence type="predicted"/>
<sequence length="24" mass="2607">MLLPRLAKVSNSEKVLNAGAHVMK</sequence>
<dbReference type="EMBL" id="GBXM01037946">
    <property type="protein sequence ID" value="JAH70631.1"/>
    <property type="molecule type" value="Transcribed_RNA"/>
</dbReference>
<organism evidence="1">
    <name type="scientific">Anguilla anguilla</name>
    <name type="common">European freshwater eel</name>
    <name type="synonym">Muraena anguilla</name>
    <dbReference type="NCBI Taxonomy" id="7936"/>
    <lineage>
        <taxon>Eukaryota</taxon>
        <taxon>Metazoa</taxon>
        <taxon>Chordata</taxon>
        <taxon>Craniata</taxon>
        <taxon>Vertebrata</taxon>
        <taxon>Euteleostomi</taxon>
        <taxon>Actinopterygii</taxon>
        <taxon>Neopterygii</taxon>
        <taxon>Teleostei</taxon>
        <taxon>Anguilliformes</taxon>
        <taxon>Anguillidae</taxon>
        <taxon>Anguilla</taxon>
    </lineage>
</organism>
<accession>A0A0E9UXZ5</accession>
<protein>
    <submittedName>
        <fullName evidence="1">Uncharacterized protein</fullName>
    </submittedName>
</protein>